<organism evidence="2 3">
    <name type="scientific">Methyloglobulus morosus KoM1</name>
    <dbReference type="NCBI Taxonomy" id="1116472"/>
    <lineage>
        <taxon>Bacteria</taxon>
        <taxon>Pseudomonadati</taxon>
        <taxon>Pseudomonadota</taxon>
        <taxon>Gammaproteobacteria</taxon>
        <taxon>Methylococcales</taxon>
        <taxon>Methylococcaceae</taxon>
        <taxon>Methyloglobulus</taxon>
    </lineage>
</organism>
<sequence>MQSQELLHEIEVLPPEMQKQVSDFVLFLRKQQLKQKVKNRTVGEYVGKMVIHDDFDQPLPDSFWLGEP</sequence>
<dbReference type="AlphaFoldDB" id="V5BYK5"/>
<proteinExistence type="predicted"/>
<keyword evidence="3" id="KW-1185">Reference proteome</keyword>
<gene>
    <name evidence="2" type="ORF">MGMO_106c00050</name>
</gene>
<dbReference type="EMBL" id="AYLO01000101">
    <property type="protein sequence ID" value="ESS71342.1"/>
    <property type="molecule type" value="Genomic_DNA"/>
</dbReference>
<protein>
    <recommendedName>
        <fullName evidence="1">DUF2281 domain-containing protein</fullName>
    </recommendedName>
</protein>
<comment type="caution">
    <text evidence="2">The sequence shown here is derived from an EMBL/GenBank/DDBJ whole genome shotgun (WGS) entry which is preliminary data.</text>
</comment>
<dbReference type="OrthoDB" id="5570017at2"/>
<reference evidence="2 3" key="1">
    <citation type="journal article" date="2013" name="Genome Announc.">
        <title>Draft Genome Sequence of the Methanotrophic Gammaproteobacterium Methyloglobulus morosus DSM 22980 Strain KoM1.</title>
        <authorList>
            <person name="Poehlein A."/>
            <person name="Deutzmann J.S."/>
            <person name="Daniel R."/>
            <person name="Simeonova D.D."/>
        </authorList>
    </citation>
    <scope>NUCLEOTIDE SEQUENCE [LARGE SCALE GENOMIC DNA]</scope>
    <source>
        <strain evidence="2 3">KoM1</strain>
    </source>
</reference>
<name>V5BYK5_9GAMM</name>
<evidence type="ECO:0000313" key="2">
    <source>
        <dbReference type="EMBL" id="ESS71342.1"/>
    </source>
</evidence>
<dbReference type="Pfam" id="PF10047">
    <property type="entry name" value="DUF2281"/>
    <property type="match status" value="1"/>
</dbReference>
<dbReference type="eggNOG" id="ENOG5033ADC">
    <property type="taxonomic scope" value="Bacteria"/>
</dbReference>
<evidence type="ECO:0000259" key="1">
    <source>
        <dbReference type="Pfam" id="PF10047"/>
    </source>
</evidence>
<dbReference type="STRING" id="1116472.MGMO_106c00050"/>
<accession>V5BYK5</accession>
<feature type="domain" description="DUF2281" evidence="1">
    <location>
        <begin position="5"/>
        <end position="60"/>
    </location>
</feature>
<evidence type="ECO:0000313" key="3">
    <source>
        <dbReference type="Proteomes" id="UP000017842"/>
    </source>
</evidence>
<dbReference type="InterPro" id="IPR018739">
    <property type="entry name" value="DUF2281"/>
</dbReference>
<dbReference type="Proteomes" id="UP000017842">
    <property type="component" value="Unassembled WGS sequence"/>
</dbReference>
<dbReference type="RefSeq" id="WP_023495597.1">
    <property type="nucleotide sequence ID" value="NZ_AYLO01000101.1"/>
</dbReference>